<dbReference type="AlphaFoldDB" id="A0A847UPJ0"/>
<dbReference type="RefSeq" id="WP_170097471.1">
    <property type="nucleotide sequence ID" value="NZ_WOWA01000005.1"/>
</dbReference>
<protein>
    <submittedName>
        <fullName evidence="1">Uncharacterized protein</fullName>
    </submittedName>
</protein>
<accession>A0A847UPJ0</accession>
<name>A0A847UPJ0_HALAR</name>
<reference evidence="1" key="1">
    <citation type="submission" date="2019-12" db="EMBL/GenBank/DDBJ databases">
        <title>Whole genome sequencing of Haloarcula argentinensis strain pws5.</title>
        <authorList>
            <person name="Verma D.K."/>
            <person name="Gopal K."/>
            <person name="Prasad E.S."/>
        </authorList>
    </citation>
    <scope>NUCLEOTIDE SEQUENCE</scope>
    <source>
        <strain evidence="1">Pws5</strain>
    </source>
</reference>
<organism evidence="1 2">
    <name type="scientific">Haloarcula argentinensis</name>
    <dbReference type="NCBI Taxonomy" id="43776"/>
    <lineage>
        <taxon>Archaea</taxon>
        <taxon>Methanobacteriati</taxon>
        <taxon>Methanobacteriota</taxon>
        <taxon>Stenosarchaea group</taxon>
        <taxon>Halobacteria</taxon>
        <taxon>Halobacteriales</taxon>
        <taxon>Haloarculaceae</taxon>
        <taxon>Haloarcula</taxon>
    </lineage>
</organism>
<gene>
    <name evidence="1" type="ORF">GOC77_12065</name>
</gene>
<proteinExistence type="predicted"/>
<dbReference type="Proteomes" id="UP000641625">
    <property type="component" value="Unassembled WGS sequence"/>
</dbReference>
<evidence type="ECO:0000313" key="2">
    <source>
        <dbReference type="Proteomes" id="UP000641625"/>
    </source>
</evidence>
<comment type="caution">
    <text evidence="1">The sequence shown here is derived from an EMBL/GenBank/DDBJ whole genome shotgun (WGS) entry which is preliminary data.</text>
</comment>
<sequence>MSEGSIGEIDNLVYLNEVKVDRLCGLIDGPDSPLNEWLTDAGIDYSTKGISCAVLAIGGAAVGSGPGFVVGSVLCAGSLLGCAINDAVRENTPCGAQNLEFYWNKTNSNHPLVVMIECTDISKDEIEQTAEDFGEDMQDFADDAADVTVEVGQEAADEIDDLLDEGADEIDDIIDKGEGILLG</sequence>
<evidence type="ECO:0000313" key="1">
    <source>
        <dbReference type="EMBL" id="NLV14000.1"/>
    </source>
</evidence>
<dbReference type="EMBL" id="WOWA01000005">
    <property type="protein sequence ID" value="NLV14000.1"/>
    <property type="molecule type" value="Genomic_DNA"/>
</dbReference>